<comment type="caution">
    <text evidence="2">The sequence shown here is derived from an EMBL/GenBank/DDBJ whole genome shotgun (WGS) entry which is preliminary data.</text>
</comment>
<accession>A0A8H2XGG9</accession>
<sequence>MTLDHLIVKPATKAQAHEVVLRNAAHWGTKVGMTVDDFVKLSAVFQQGVFAQDGRHTVWVLAPEDDPDTTSFYASCQVFAREVLTLQPGQTSPSSSFGHAVSSVLVPPEHRGKGYANRLMSLLHSVLAPHRYPNPQKTPTVIDRPSTVSVLYSSVGDYYSRCVPSKGESGWSLHKSMITKWPLSSIRIPSKGHSPSIQLLSESDVTATLDSDDSNIPTDLVGLQKKEANKTYFAFAPTAPLNAHSVLLSKLAPGGPVNPSWGAKISDSGDFMTWVFFSRPDLNLVITRLRATVDSFPALLGAAYQVAQDAKCESMEVWNVPEDLREIARETGGETSERGADGNLSAFKWYGEQTQSKVDNADVNWALDER</sequence>
<dbReference type="SUPFAM" id="SSF55729">
    <property type="entry name" value="Acyl-CoA N-acyltransferases (Nat)"/>
    <property type="match status" value="1"/>
</dbReference>
<gene>
    <name evidence="2" type="ORF">RDB_LOCUS26885</name>
</gene>
<protein>
    <recommendedName>
        <fullName evidence="1">LYC1 C-terminal domain-containing protein</fullName>
    </recommendedName>
</protein>
<dbReference type="InterPro" id="IPR055100">
    <property type="entry name" value="GNAT_LYC1-like"/>
</dbReference>
<dbReference type="InterPro" id="IPR053013">
    <property type="entry name" value="LAT"/>
</dbReference>
<organism evidence="2 3">
    <name type="scientific">Rhizoctonia solani</name>
    <dbReference type="NCBI Taxonomy" id="456999"/>
    <lineage>
        <taxon>Eukaryota</taxon>
        <taxon>Fungi</taxon>
        <taxon>Dikarya</taxon>
        <taxon>Basidiomycota</taxon>
        <taxon>Agaricomycotina</taxon>
        <taxon>Agaricomycetes</taxon>
        <taxon>Cantharellales</taxon>
        <taxon>Ceratobasidiaceae</taxon>
        <taxon>Rhizoctonia</taxon>
    </lineage>
</organism>
<dbReference type="PANTHER" id="PTHR34815:SF2">
    <property type="entry name" value="N-ACETYLTRANSFERASE DOMAIN-CONTAINING PROTEIN"/>
    <property type="match status" value="1"/>
</dbReference>
<dbReference type="AlphaFoldDB" id="A0A8H2XGG9"/>
<dbReference type="Pfam" id="PF22998">
    <property type="entry name" value="GNAT_LYC1-like"/>
    <property type="match status" value="1"/>
</dbReference>
<name>A0A8H2XGG9_9AGAM</name>
<reference evidence="2" key="1">
    <citation type="submission" date="2021-01" db="EMBL/GenBank/DDBJ databases">
        <authorList>
            <person name="Kaushik A."/>
        </authorList>
    </citation>
    <scope>NUCLEOTIDE SEQUENCE</scope>
    <source>
        <strain evidence="2">AG4-R118</strain>
    </source>
</reference>
<evidence type="ECO:0000313" key="3">
    <source>
        <dbReference type="Proteomes" id="UP000663888"/>
    </source>
</evidence>
<evidence type="ECO:0000313" key="2">
    <source>
        <dbReference type="EMBL" id="CAE6424574.1"/>
    </source>
</evidence>
<evidence type="ECO:0000259" key="1">
    <source>
        <dbReference type="Pfam" id="PF22998"/>
    </source>
</evidence>
<proteinExistence type="predicted"/>
<dbReference type="EMBL" id="CAJMWX010000714">
    <property type="protein sequence ID" value="CAE6424574.1"/>
    <property type="molecule type" value="Genomic_DNA"/>
</dbReference>
<dbReference type="PANTHER" id="PTHR34815">
    <property type="entry name" value="LYSINE ACETYLTRANSFERASE"/>
    <property type="match status" value="1"/>
</dbReference>
<feature type="domain" description="LYC1 C-terminal" evidence="1">
    <location>
        <begin position="191"/>
        <end position="369"/>
    </location>
</feature>
<dbReference type="InterPro" id="IPR016181">
    <property type="entry name" value="Acyl_CoA_acyltransferase"/>
</dbReference>
<dbReference type="Gene3D" id="3.40.630.30">
    <property type="match status" value="1"/>
</dbReference>
<dbReference type="Proteomes" id="UP000663888">
    <property type="component" value="Unassembled WGS sequence"/>
</dbReference>